<dbReference type="PATRIC" id="fig|1121022.4.peg.555"/>
<protein>
    <submittedName>
        <fullName evidence="1">Uncharacterized protein</fullName>
    </submittedName>
</protein>
<dbReference type="AlphaFoldDB" id="V4Q2V6"/>
<evidence type="ECO:0000313" key="2">
    <source>
        <dbReference type="Proteomes" id="UP000017837"/>
    </source>
</evidence>
<proteinExistence type="predicted"/>
<dbReference type="EMBL" id="AWGB01000005">
    <property type="protein sequence ID" value="ESQ94034.1"/>
    <property type="molecule type" value="Genomic_DNA"/>
</dbReference>
<sequence>MIMTGFVVFSGFLLTRSLFLKVRSPLYIYAESDSVTLRFHAKSAGLQ</sequence>
<reference evidence="1 2" key="1">
    <citation type="journal article" date="2014" name="Nature">
        <title>Sequential evolution of bacterial morphology by co-option of a developmental regulator.</title>
        <authorList>
            <person name="Jiang C."/>
            <person name="Brown P.J."/>
            <person name="Ducret A."/>
            <person name="Brun Y.V."/>
        </authorList>
    </citation>
    <scope>NUCLEOTIDE SEQUENCE [LARGE SCALE GENOMIC DNA]</scope>
    <source>
        <strain evidence="1 2">DSM 16100</strain>
    </source>
</reference>
<keyword evidence="2" id="KW-1185">Reference proteome</keyword>
<dbReference type="Proteomes" id="UP000017837">
    <property type="component" value="Unassembled WGS sequence"/>
</dbReference>
<name>V4Q2V6_9CAUL</name>
<accession>V4Q2V6</accession>
<organism evidence="1 2">
    <name type="scientific">Asticcacaulis benevestitus DSM 16100 = ATCC BAA-896</name>
    <dbReference type="NCBI Taxonomy" id="1121022"/>
    <lineage>
        <taxon>Bacteria</taxon>
        <taxon>Pseudomonadati</taxon>
        <taxon>Pseudomonadota</taxon>
        <taxon>Alphaproteobacteria</taxon>
        <taxon>Caulobacterales</taxon>
        <taxon>Caulobacteraceae</taxon>
        <taxon>Asticcacaulis</taxon>
    </lineage>
</organism>
<evidence type="ECO:0000313" key="1">
    <source>
        <dbReference type="EMBL" id="ESQ94034.1"/>
    </source>
</evidence>
<gene>
    <name evidence="1" type="ORF">ABENE_02800</name>
</gene>
<comment type="caution">
    <text evidence="1">The sequence shown here is derived from an EMBL/GenBank/DDBJ whole genome shotgun (WGS) entry which is preliminary data.</text>
</comment>